<keyword evidence="1" id="KW-0812">Transmembrane</keyword>
<dbReference type="InterPro" id="IPR024129">
    <property type="entry name" value="Sphingomy_SMPD4"/>
</dbReference>
<dbReference type="Pfam" id="PF14724">
    <property type="entry name" value="mit_SMPDase"/>
    <property type="match status" value="1"/>
</dbReference>
<feature type="transmembrane region" description="Helical" evidence="1">
    <location>
        <begin position="68"/>
        <end position="87"/>
    </location>
</feature>
<feature type="non-terminal residue" evidence="2">
    <location>
        <position position="1"/>
    </location>
</feature>
<evidence type="ECO:0000313" key="2">
    <source>
        <dbReference type="EMBL" id="CEK64692.1"/>
    </source>
</evidence>
<feature type="transmembrane region" description="Helical" evidence="1">
    <location>
        <begin position="41"/>
        <end position="62"/>
    </location>
</feature>
<gene>
    <name evidence="2" type="primary">ORF52556</name>
</gene>
<proteinExistence type="predicted"/>
<dbReference type="GO" id="GO:0050290">
    <property type="term" value="F:sphingomyelin phosphodiesterase D activity"/>
    <property type="evidence" value="ECO:0007669"/>
    <property type="project" value="InterPro"/>
</dbReference>
<organism evidence="2">
    <name type="scientific">Arion vulgaris</name>
    <dbReference type="NCBI Taxonomy" id="1028688"/>
    <lineage>
        <taxon>Eukaryota</taxon>
        <taxon>Metazoa</taxon>
        <taxon>Spiralia</taxon>
        <taxon>Lophotrochozoa</taxon>
        <taxon>Mollusca</taxon>
        <taxon>Gastropoda</taxon>
        <taxon>Heterobranchia</taxon>
        <taxon>Euthyneura</taxon>
        <taxon>Panpulmonata</taxon>
        <taxon>Eupulmonata</taxon>
        <taxon>Stylommatophora</taxon>
        <taxon>Helicina</taxon>
        <taxon>Arionoidea</taxon>
        <taxon>Arionidae</taxon>
        <taxon>Arion</taxon>
    </lineage>
</organism>
<protein>
    <submittedName>
        <fullName evidence="2">Uncharacterized protein</fullName>
    </submittedName>
</protein>
<keyword evidence="1" id="KW-0472">Membrane</keyword>
<keyword evidence="1" id="KW-1133">Transmembrane helix</keyword>
<sequence>VRVILISPSAPEEMQQKIRSPISKQAAQLTRSHQARVSLRFLASYHTMIHLVIMYLVISFFFGVGLFGFVFVLLCTVCLYVMLLACIRSLKSRSVQ</sequence>
<name>A0A0B6Z8J0_9EUPU</name>
<accession>A0A0B6Z8J0</accession>
<dbReference type="EMBL" id="HACG01017827">
    <property type="protein sequence ID" value="CEK64692.1"/>
    <property type="molecule type" value="Transcribed_RNA"/>
</dbReference>
<evidence type="ECO:0000256" key="1">
    <source>
        <dbReference type="SAM" id="Phobius"/>
    </source>
</evidence>
<dbReference type="AlphaFoldDB" id="A0A0B6Z8J0"/>
<reference evidence="2" key="1">
    <citation type="submission" date="2014-12" db="EMBL/GenBank/DDBJ databases">
        <title>Insight into the proteome of Arion vulgaris.</title>
        <authorList>
            <person name="Aradska J."/>
            <person name="Bulat T."/>
            <person name="Smidak R."/>
            <person name="Sarate P."/>
            <person name="Gangsoo J."/>
            <person name="Sialana F."/>
            <person name="Bilban M."/>
            <person name="Lubec G."/>
        </authorList>
    </citation>
    <scope>NUCLEOTIDE SEQUENCE</scope>
    <source>
        <tissue evidence="2">Skin</tissue>
    </source>
</reference>